<dbReference type="EMBL" id="OUUZ01000008">
    <property type="protein sequence ID" value="SPQ21684.1"/>
    <property type="molecule type" value="Genomic_DNA"/>
</dbReference>
<feature type="compositionally biased region" description="Polar residues" evidence="1">
    <location>
        <begin position="124"/>
        <end position="170"/>
    </location>
</feature>
<dbReference type="Proteomes" id="UP000289323">
    <property type="component" value="Unassembled WGS sequence"/>
</dbReference>
<feature type="compositionally biased region" description="Acidic residues" evidence="1">
    <location>
        <begin position="262"/>
        <end position="271"/>
    </location>
</feature>
<accession>A0A3S4F190</accession>
<reference evidence="3 4" key="1">
    <citation type="submission" date="2018-04" db="EMBL/GenBank/DDBJ databases">
        <authorList>
            <person name="Huttner S."/>
            <person name="Dainat J."/>
        </authorList>
    </citation>
    <scope>NUCLEOTIDE SEQUENCE [LARGE SCALE GENOMIC DNA]</scope>
</reference>
<keyword evidence="2" id="KW-0812">Transmembrane</keyword>
<proteinExistence type="predicted"/>
<dbReference type="AlphaFoldDB" id="A0A3S4F190"/>
<sequence>MAVQFQEAVRFLLTAVWKTLSVVGTLTATVVIWIARISYAIAVALVFATCCLILFTLSVLTAFIVFAVWVFSMRLLYSLLPWLAPPPAHAQNAGRRSPRETRRQRREQQASRRWQRQPPRGQQSTTGPLQPQNPRASRATTSPLSTTGLARDQSTSSSSLGRQRQPSTSPDEPVATPPTSSDEAPLESTRPLRGSVPGGNWPPQSFYPGMISRPAAEGSQLGTPSRWQKHHRQHHLEREQQLRLRRRRRSAVGTEVGVDETIHEEEDSSPC</sequence>
<feature type="region of interest" description="Disordered" evidence="1">
    <location>
        <begin position="88"/>
        <end position="271"/>
    </location>
</feature>
<protein>
    <submittedName>
        <fullName evidence="3">Badc26e0-1924-4948-9921-c4d14da4833a</fullName>
    </submittedName>
</protein>
<feature type="transmembrane region" description="Helical" evidence="2">
    <location>
        <begin position="41"/>
        <end position="71"/>
    </location>
</feature>
<gene>
    <name evidence="3" type="ORF">TT172_LOCUS4103</name>
</gene>
<feature type="compositionally biased region" description="Basic and acidic residues" evidence="1">
    <location>
        <begin position="97"/>
        <end position="110"/>
    </location>
</feature>
<evidence type="ECO:0000256" key="1">
    <source>
        <dbReference type="SAM" id="MobiDB-lite"/>
    </source>
</evidence>
<feature type="transmembrane region" description="Helical" evidence="2">
    <location>
        <begin position="12"/>
        <end position="35"/>
    </location>
</feature>
<keyword evidence="2" id="KW-0472">Membrane</keyword>
<organism evidence="3 4">
    <name type="scientific">Thermothielavioides terrestris</name>
    <dbReference type="NCBI Taxonomy" id="2587410"/>
    <lineage>
        <taxon>Eukaryota</taxon>
        <taxon>Fungi</taxon>
        <taxon>Dikarya</taxon>
        <taxon>Ascomycota</taxon>
        <taxon>Pezizomycotina</taxon>
        <taxon>Sordariomycetes</taxon>
        <taxon>Sordariomycetidae</taxon>
        <taxon>Sordariales</taxon>
        <taxon>Chaetomiaceae</taxon>
        <taxon>Thermothielavioides</taxon>
    </lineage>
</organism>
<evidence type="ECO:0000313" key="4">
    <source>
        <dbReference type="Proteomes" id="UP000289323"/>
    </source>
</evidence>
<keyword evidence="2" id="KW-1133">Transmembrane helix</keyword>
<evidence type="ECO:0000256" key="2">
    <source>
        <dbReference type="SAM" id="Phobius"/>
    </source>
</evidence>
<evidence type="ECO:0000313" key="3">
    <source>
        <dbReference type="EMBL" id="SPQ21684.1"/>
    </source>
</evidence>
<name>A0A3S4F190_9PEZI</name>